<proteinExistence type="predicted"/>
<gene>
    <name evidence="1" type="ORF">F5148DRAFT_1368223</name>
</gene>
<protein>
    <submittedName>
        <fullName evidence="1">Uncharacterized protein</fullName>
    </submittedName>
</protein>
<organism evidence="1 2">
    <name type="scientific">Russula earlei</name>
    <dbReference type="NCBI Taxonomy" id="71964"/>
    <lineage>
        <taxon>Eukaryota</taxon>
        <taxon>Fungi</taxon>
        <taxon>Dikarya</taxon>
        <taxon>Basidiomycota</taxon>
        <taxon>Agaricomycotina</taxon>
        <taxon>Agaricomycetes</taxon>
        <taxon>Russulales</taxon>
        <taxon>Russulaceae</taxon>
        <taxon>Russula</taxon>
    </lineage>
</organism>
<sequence>MMNSFKNITKAVLPTALDVVSDFIPVNTVLDNVPFAKEIVDIGIVNELTVRPIVEEYVGRATFRLTKVFITDPTQNDFKATLSGSVADAGPFDAVLKFNRELTVEWFDEESRQFKTFGTLDMPELEIGKGSFEFNDVVAIFKVNDCHRGALEKFVMDLFTKEKLEWRISCEDLTATLKSKGIIVKDIKLPPKLVSLRGWNNLDKCVEIESVDLPGNDTLPGIRVTLDTNITNPSEIGIALDSISFQYYIGNTKIGRVVSTGSFALNSWPSTKSQLRLTDHLTSDISTVFCAVQGLGSSETAYILGESAGRQDIQWLNNAIKKLKVEKIEVPRVETLLKSVSLKLPRNVTQTKRGDAFFALKNPFTAPVQLVKLTNTTVTCGKWDVGTVDCDLSSEPLDVDDSSRALPFAFNLEEPLKIIELLRSSAETNGVDLGPLDDLLTMAESYYNSSAPRNDIARIQADVPAKVPTFASGKQFDITGAILKSLENLKVTLRINSQLMVDNHCANLVFTQPDVPAAIRDGTALYLIGAIAPPIVQTLVEKADFRIKEATITNQRDDKFDLELNASLTKTGPLDAEIEFKNGVIVTWEGHDVAEITSLSKITAVAYDGCPNYQAENARVKIIDRGRFPTDETLRKGIECTFHTKTLRVSALGTTFDGVSFSKVVTWKATVMTRTGHDMVVIGVPCHRHVNFTNATLDELKQLSQAWEPASFGVNEAVCNDLVHVDGAVKGGTRSCAAASVHSDLSRAVHVLCVVSWTTSRVGNARVAEVVSHWLEG</sequence>
<keyword evidence="2" id="KW-1185">Reference proteome</keyword>
<evidence type="ECO:0000313" key="1">
    <source>
        <dbReference type="EMBL" id="KAI9507773.1"/>
    </source>
</evidence>
<accession>A0ACC0U842</accession>
<feature type="non-terminal residue" evidence="1">
    <location>
        <position position="777"/>
    </location>
</feature>
<dbReference type="Proteomes" id="UP001207468">
    <property type="component" value="Unassembled WGS sequence"/>
</dbReference>
<reference evidence="1" key="1">
    <citation type="submission" date="2021-03" db="EMBL/GenBank/DDBJ databases">
        <title>Evolutionary priming and transition to the ectomycorrhizal habit in an iconic lineage of mushroom-forming fungi: is preadaptation a requirement?</title>
        <authorList>
            <consortium name="DOE Joint Genome Institute"/>
            <person name="Looney B.P."/>
            <person name="Miyauchi S."/>
            <person name="Morin E."/>
            <person name="Drula E."/>
            <person name="Courty P.E."/>
            <person name="Chicoki N."/>
            <person name="Fauchery L."/>
            <person name="Kohler A."/>
            <person name="Kuo A."/>
            <person name="LaButti K."/>
            <person name="Pangilinan J."/>
            <person name="Lipzen A."/>
            <person name="Riley R."/>
            <person name="Andreopoulos W."/>
            <person name="He G."/>
            <person name="Johnson J."/>
            <person name="Barry K.W."/>
            <person name="Grigoriev I.V."/>
            <person name="Nagy L."/>
            <person name="Hibbett D."/>
            <person name="Henrissat B."/>
            <person name="Matheny P.B."/>
            <person name="Labbe J."/>
            <person name="Martin A.F."/>
        </authorList>
    </citation>
    <scope>NUCLEOTIDE SEQUENCE</scope>
    <source>
        <strain evidence="1">BPL698</strain>
    </source>
</reference>
<comment type="caution">
    <text evidence="1">The sequence shown here is derived from an EMBL/GenBank/DDBJ whole genome shotgun (WGS) entry which is preliminary data.</text>
</comment>
<name>A0ACC0U842_9AGAM</name>
<evidence type="ECO:0000313" key="2">
    <source>
        <dbReference type="Proteomes" id="UP001207468"/>
    </source>
</evidence>
<dbReference type="EMBL" id="JAGFNK010000112">
    <property type="protein sequence ID" value="KAI9507773.1"/>
    <property type="molecule type" value="Genomic_DNA"/>
</dbReference>